<feature type="domain" description="Aminoglycoside phosphotransferase" evidence="2">
    <location>
        <begin position="57"/>
        <end position="295"/>
    </location>
</feature>
<evidence type="ECO:0000259" key="2">
    <source>
        <dbReference type="Pfam" id="PF01636"/>
    </source>
</evidence>
<gene>
    <name evidence="3" type="ORF">ABS648_14230</name>
</gene>
<dbReference type="GO" id="GO:0009088">
    <property type="term" value="P:threonine biosynthetic process"/>
    <property type="evidence" value="ECO:0007669"/>
    <property type="project" value="TreeGrafter"/>
</dbReference>
<comment type="similarity">
    <text evidence="1">Belongs to the pseudomonas-type ThrB family.</text>
</comment>
<dbReference type="Pfam" id="PF01636">
    <property type="entry name" value="APH"/>
    <property type="match status" value="1"/>
</dbReference>
<evidence type="ECO:0000313" key="3">
    <source>
        <dbReference type="EMBL" id="XBY66873.1"/>
    </source>
</evidence>
<organism evidence="3">
    <name type="scientific">Pseudomonas solani</name>
    <dbReference type="NCBI Taxonomy" id="2731552"/>
    <lineage>
        <taxon>Bacteria</taxon>
        <taxon>Pseudomonadati</taxon>
        <taxon>Pseudomonadota</taxon>
        <taxon>Gammaproteobacteria</taxon>
        <taxon>Pseudomonadales</taxon>
        <taxon>Pseudomonadaceae</taxon>
        <taxon>Pseudomonas</taxon>
    </lineage>
</organism>
<dbReference type="InterPro" id="IPR002575">
    <property type="entry name" value="Aminoglycoside_PTrfase"/>
</dbReference>
<dbReference type="EMBL" id="CP158373">
    <property type="protein sequence ID" value="XBY66873.1"/>
    <property type="molecule type" value="Genomic_DNA"/>
</dbReference>
<protein>
    <submittedName>
        <fullName evidence="3">Phosphotransferase</fullName>
    </submittedName>
</protein>
<dbReference type="PANTHER" id="PTHR21064">
    <property type="entry name" value="AMINOGLYCOSIDE PHOSPHOTRANSFERASE DOMAIN-CONTAINING PROTEIN-RELATED"/>
    <property type="match status" value="1"/>
</dbReference>
<proteinExistence type="inferred from homology"/>
<dbReference type="InterPro" id="IPR011009">
    <property type="entry name" value="Kinase-like_dom_sf"/>
</dbReference>
<dbReference type="PANTHER" id="PTHR21064:SF6">
    <property type="entry name" value="AMINOGLYCOSIDE PHOSPHOTRANSFERASE DOMAIN-CONTAINING PROTEIN"/>
    <property type="match status" value="1"/>
</dbReference>
<dbReference type="InterPro" id="IPR050249">
    <property type="entry name" value="Pseudomonas-type_ThrB"/>
</dbReference>
<dbReference type="SUPFAM" id="SSF56112">
    <property type="entry name" value="Protein kinase-like (PK-like)"/>
    <property type="match status" value="1"/>
</dbReference>
<accession>A0AAU7YAW0</accession>
<dbReference type="AlphaFoldDB" id="A0AAU7YAW0"/>
<name>A0AAU7YAW0_9PSED</name>
<dbReference type="RefSeq" id="WP_350448547.1">
    <property type="nucleotide sequence ID" value="NZ_CP158373.1"/>
</dbReference>
<evidence type="ECO:0000256" key="1">
    <source>
        <dbReference type="ARBA" id="ARBA00038240"/>
    </source>
</evidence>
<dbReference type="GO" id="GO:0004413">
    <property type="term" value="F:homoserine kinase activity"/>
    <property type="evidence" value="ECO:0007669"/>
    <property type="project" value="TreeGrafter"/>
</dbReference>
<dbReference type="Gene3D" id="3.90.1200.10">
    <property type="match status" value="1"/>
</dbReference>
<sequence length="384" mass="42791">MTQLIRIAHGMGAQPVEADWPALQQGDVEQVLQRFPQLGAVQQLGWHSPRPFSAAAQVHTDRGEVFVKRHHRSVREPAWLEEEHRFVRWLQDRGAPVTPALRDRDGHSALALGEWTYEVLPRAAGDDLYRDALSWTPFLDRHHAHSAGVALARLHCAAEGFDAAPRQAPVLVANLRLFSQPDPLRAIEQALPGQPALARYLAGHDWHYALKELHLPYHRQLLPLLAAQPALWTHNDWHASNLLWRGQGGSAEVESVLDFGLSDRTFALFDLATALERNCIPWLELDDGGRATADLDAVDALLAGYASQRPLGRHDLLTLKALLPLVHADFALNEVDYFEGIVGSRASADIAYHAFLIGHARWFGDSEGARLLDHLARLARTHNN</sequence>
<reference evidence="3" key="1">
    <citation type="submission" date="2023-08" db="EMBL/GenBank/DDBJ databases">
        <title>Increased levels of nutrients transform a symbiont into a lethal pathobiont.</title>
        <authorList>
            <person name="Lachnit T."/>
            <person name="Ulrich L."/>
            <person name="Willmer F.M."/>
            <person name="Hasenbein T."/>
            <person name="Steiner L.X."/>
            <person name="Wolters M."/>
            <person name="Herbst E.M."/>
            <person name="Deines P."/>
        </authorList>
    </citation>
    <scope>NUCLEOTIDE SEQUENCE</scope>
    <source>
        <strain evidence="3">T3</strain>
    </source>
</reference>